<dbReference type="Gene3D" id="3.60.40.10">
    <property type="entry name" value="PPM-type phosphatase domain"/>
    <property type="match status" value="1"/>
</dbReference>
<protein>
    <submittedName>
        <fullName evidence="2">Phosphoprotein phosphatase</fullName>
    </submittedName>
</protein>
<name>A0A109HLP1_XANCT</name>
<dbReference type="CDD" id="cd00143">
    <property type="entry name" value="PP2Cc"/>
    <property type="match status" value="1"/>
</dbReference>
<dbReference type="AlphaFoldDB" id="A0A109HLP1"/>
<evidence type="ECO:0000313" key="3">
    <source>
        <dbReference type="Proteomes" id="UP000055854"/>
    </source>
</evidence>
<dbReference type="SUPFAM" id="SSF81606">
    <property type="entry name" value="PP2C-like"/>
    <property type="match status" value="1"/>
</dbReference>
<dbReference type="PANTHER" id="PTHR47992">
    <property type="entry name" value="PROTEIN PHOSPHATASE"/>
    <property type="match status" value="1"/>
</dbReference>
<dbReference type="SMART" id="SM00331">
    <property type="entry name" value="PP2C_SIG"/>
    <property type="match status" value="1"/>
</dbReference>
<dbReference type="SMART" id="SM00332">
    <property type="entry name" value="PP2Cc"/>
    <property type="match status" value="1"/>
</dbReference>
<reference evidence="2 3" key="1">
    <citation type="submission" date="2015-11" db="EMBL/GenBank/DDBJ databases">
        <title>Long Read and Single Molecule DNA Sequencing Simplifies Genome Assembly and TAL Effector Gene Analysis of Xanthomonas translucens.</title>
        <authorList>
            <person name="Peng Z."/>
            <person name="Hu Y."/>
            <person name="Xie J."/>
            <person name="Potnis N."/>
            <person name="Akhunova A."/>
            <person name="Jones J."/>
            <person name="Liu Z."/>
            <person name="White F."/>
            <person name="Liu S."/>
        </authorList>
    </citation>
    <scope>NUCLEOTIDE SEQUENCE [LARGE SCALE GENOMIC DNA]</scope>
    <source>
        <strain evidence="2 3">B1</strain>
    </source>
</reference>
<accession>A0A109HLP1</accession>
<dbReference type="InterPro" id="IPR036457">
    <property type="entry name" value="PPM-type-like_dom_sf"/>
</dbReference>
<proteinExistence type="predicted"/>
<dbReference type="InterPro" id="IPR015655">
    <property type="entry name" value="PP2C"/>
</dbReference>
<evidence type="ECO:0000313" key="2">
    <source>
        <dbReference type="EMBL" id="KWV14586.1"/>
    </source>
</evidence>
<sequence>MSASYVCAGRTAAGNVRRQNQDAILLREDVGLWAVADGLGGHSAGEVASHMVIERLGALPRRGGVVDFVEGIDAALGEVNAELRALARRRSVDVIGSTVVMLVHDADLLLCGWVGDSRAYLFESGVLHPLTRDHVAGCDDGAARSGRHAPASGVLTRAIGADDLLCVDWMVLQRRPGQCVLLCSDGINKELDDTEIAAHCRRAADPHTLVARLFDSALARAGRDNVSAIVLRLDDAAAP</sequence>
<dbReference type="RefSeq" id="WP_003475649.1">
    <property type="nucleotide sequence ID" value="NZ_CP090000.1"/>
</dbReference>
<dbReference type="Pfam" id="PF13672">
    <property type="entry name" value="PP2C_2"/>
    <property type="match status" value="1"/>
</dbReference>
<dbReference type="Proteomes" id="UP000055854">
    <property type="component" value="Unassembled WGS sequence"/>
</dbReference>
<evidence type="ECO:0000259" key="1">
    <source>
        <dbReference type="PROSITE" id="PS51746"/>
    </source>
</evidence>
<dbReference type="GO" id="GO:0004722">
    <property type="term" value="F:protein serine/threonine phosphatase activity"/>
    <property type="evidence" value="ECO:0007669"/>
    <property type="project" value="InterPro"/>
</dbReference>
<dbReference type="PROSITE" id="PS51746">
    <property type="entry name" value="PPM_2"/>
    <property type="match status" value="1"/>
</dbReference>
<dbReference type="InterPro" id="IPR001932">
    <property type="entry name" value="PPM-type_phosphatase-like_dom"/>
</dbReference>
<dbReference type="OrthoDB" id="9801841at2"/>
<gene>
    <name evidence="2" type="ORF">ATB53_13325</name>
</gene>
<dbReference type="EMBL" id="LNTA01000090">
    <property type="protein sequence ID" value="KWV14586.1"/>
    <property type="molecule type" value="Genomic_DNA"/>
</dbReference>
<comment type="caution">
    <text evidence="2">The sequence shown here is derived from an EMBL/GenBank/DDBJ whole genome shotgun (WGS) entry which is preliminary data.</text>
</comment>
<feature type="domain" description="PPM-type phosphatase" evidence="1">
    <location>
        <begin position="5"/>
        <end position="233"/>
    </location>
</feature>
<organism evidence="2 3">
    <name type="scientific">Xanthomonas campestris pv. translucens</name>
    <dbReference type="NCBI Taxonomy" id="343"/>
    <lineage>
        <taxon>Bacteria</taxon>
        <taxon>Pseudomonadati</taxon>
        <taxon>Pseudomonadota</taxon>
        <taxon>Gammaproteobacteria</taxon>
        <taxon>Lysobacterales</taxon>
        <taxon>Lysobacteraceae</taxon>
        <taxon>Xanthomonas</taxon>
        <taxon>Xanthomonas translucens group</taxon>
    </lineage>
</organism>